<evidence type="ECO:0000259" key="1">
    <source>
        <dbReference type="Pfam" id="PF13466"/>
    </source>
</evidence>
<evidence type="ECO:0000313" key="2">
    <source>
        <dbReference type="EMBL" id="ATD06473.1"/>
    </source>
</evidence>
<dbReference type="InterPro" id="IPR058548">
    <property type="entry name" value="MlaB-like_STAS"/>
</dbReference>
<dbReference type="Proteomes" id="UP000016521">
    <property type="component" value="Chromosome I"/>
</dbReference>
<evidence type="ECO:0000313" key="3">
    <source>
        <dbReference type="Proteomes" id="UP000016521"/>
    </source>
</evidence>
<dbReference type="EMBL" id="CP011924">
    <property type="protein sequence ID" value="ATD06473.1"/>
    <property type="molecule type" value="Genomic_DNA"/>
</dbReference>
<dbReference type="RefSeq" id="WP_010372805.1">
    <property type="nucleotide sequence ID" value="NZ_CP011924.1"/>
</dbReference>
<name>A0ABM6NCR4_PSEO7</name>
<proteinExistence type="predicted"/>
<protein>
    <recommendedName>
        <fullName evidence="1">MlaB-like STAS domain-containing protein</fullName>
    </recommendedName>
</protein>
<keyword evidence="3" id="KW-1185">Reference proteome</keyword>
<sequence>MSNLTIVLPEVLTIYEVSKVAAKWQLMLSDDTTAVAIDLSELLEVDAAGFQLVVALAQCCTERPLSVIGVDEHHSPCALWLLNTLVASNCAQRR</sequence>
<accession>A0ABM6NCR4</accession>
<dbReference type="Pfam" id="PF13466">
    <property type="entry name" value="STAS_2"/>
    <property type="match status" value="1"/>
</dbReference>
<dbReference type="InterPro" id="IPR036513">
    <property type="entry name" value="STAS_dom_sf"/>
</dbReference>
<organism evidence="2 3">
    <name type="scientific">Pseudoalteromonas piscicida</name>
    <dbReference type="NCBI Taxonomy" id="43662"/>
    <lineage>
        <taxon>Bacteria</taxon>
        <taxon>Pseudomonadati</taxon>
        <taxon>Pseudomonadota</taxon>
        <taxon>Gammaproteobacteria</taxon>
        <taxon>Alteromonadales</taxon>
        <taxon>Pseudoalteromonadaceae</taxon>
        <taxon>Pseudoalteromonas</taxon>
    </lineage>
</organism>
<dbReference type="SUPFAM" id="SSF52091">
    <property type="entry name" value="SpoIIaa-like"/>
    <property type="match status" value="1"/>
</dbReference>
<gene>
    <name evidence="2" type="ORF">PPIS_a1335</name>
</gene>
<feature type="domain" description="MlaB-like STAS" evidence="1">
    <location>
        <begin position="6"/>
        <end position="69"/>
    </location>
</feature>
<reference evidence="2 3" key="1">
    <citation type="submission" date="2015-06" db="EMBL/GenBank/DDBJ databases">
        <authorList>
            <person name="Xie B.-B."/>
            <person name="Rong J.-C."/>
            <person name="Qin Q.-L."/>
            <person name="Zhang Y.-Z."/>
        </authorList>
    </citation>
    <scope>NUCLEOTIDE SEQUENCE [LARGE SCALE GENOMIC DNA]</scope>
    <source>
        <strain evidence="2 3">JCM 20779</strain>
    </source>
</reference>